<reference evidence="2 3" key="1">
    <citation type="submission" date="2020-02" db="EMBL/GenBank/DDBJ databases">
        <authorList>
            <person name="Kim M.K."/>
        </authorList>
    </citation>
    <scope>NUCLEOTIDE SEQUENCE [LARGE SCALE GENOMIC DNA]</scope>
    <source>
        <strain evidence="2 3">17J57-3</strain>
    </source>
</reference>
<accession>A0A6B3SNH9</accession>
<proteinExistence type="predicted"/>
<keyword evidence="1" id="KW-0812">Transmembrane</keyword>
<name>A0A6B3SNH9_9BURK</name>
<evidence type="ECO:0000256" key="1">
    <source>
        <dbReference type="SAM" id="Phobius"/>
    </source>
</evidence>
<dbReference type="InterPro" id="IPR004714">
    <property type="entry name" value="Cyt_oxidase_maturation_cbb3"/>
</dbReference>
<dbReference type="NCBIfam" id="TIGR00847">
    <property type="entry name" value="ccoS"/>
    <property type="match status" value="1"/>
</dbReference>
<dbReference type="PANTHER" id="PTHR41532:SF1">
    <property type="entry name" value="FIXS PROTEIN"/>
    <property type="match status" value="1"/>
</dbReference>
<gene>
    <name evidence="2" type="primary">ccoS</name>
    <name evidence="2" type="ORF">G3574_14425</name>
</gene>
<comment type="caution">
    <text evidence="2">The sequence shown here is derived from an EMBL/GenBank/DDBJ whole genome shotgun (WGS) entry which is preliminary data.</text>
</comment>
<protein>
    <submittedName>
        <fullName evidence="2">Cbb3-type cytochrome oxidase assembly protein CcoS</fullName>
    </submittedName>
</protein>
<dbReference type="PANTHER" id="PTHR41532">
    <property type="entry name" value="FIXS PROTEIN"/>
    <property type="match status" value="1"/>
</dbReference>
<dbReference type="AlphaFoldDB" id="A0A6B3SNH9"/>
<evidence type="ECO:0000313" key="2">
    <source>
        <dbReference type="EMBL" id="NEX62281.1"/>
    </source>
</evidence>
<keyword evidence="1" id="KW-1133">Transmembrane helix</keyword>
<dbReference type="Proteomes" id="UP000482155">
    <property type="component" value="Unassembled WGS sequence"/>
</dbReference>
<dbReference type="EMBL" id="JAAIVB010000047">
    <property type="protein sequence ID" value="NEX62281.1"/>
    <property type="molecule type" value="Genomic_DNA"/>
</dbReference>
<organism evidence="2 3">
    <name type="scientific">Noviherbaspirillum galbum</name>
    <dbReference type="NCBI Taxonomy" id="2709383"/>
    <lineage>
        <taxon>Bacteria</taxon>
        <taxon>Pseudomonadati</taxon>
        <taxon>Pseudomonadota</taxon>
        <taxon>Betaproteobacteria</taxon>
        <taxon>Burkholderiales</taxon>
        <taxon>Oxalobacteraceae</taxon>
        <taxon>Noviherbaspirillum</taxon>
    </lineage>
</organism>
<evidence type="ECO:0000313" key="3">
    <source>
        <dbReference type="Proteomes" id="UP000482155"/>
    </source>
</evidence>
<keyword evidence="1" id="KW-0472">Membrane</keyword>
<feature type="transmembrane region" description="Helical" evidence="1">
    <location>
        <begin position="6"/>
        <end position="23"/>
    </location>
</feature>
<dbReference type="Pfam" id="PF03597">
    <property type="entry name" value="FixS"/>
    <property type="match status" value="1"/>
</dbReference>
<dbReference type="RefSeq" id="WP_163964359.1">
    <property type="nucleotide sequence ID" value="NZ_JAAIVB010000047.1"/>
</dbReference>
<keyword evidence="3" id="KW-1185">Reference proteome</keyword>
<sequence>MEALYFLVPFSVVVVFFSIWLFLNMSEGGQFDDMVGPALRVIQDDDKPASPEKTASRLPD</sequence>